<dbReference type="PANTHER" id="PTHR37305">
    <property type="entry name" value="INTEGRAL MEMBRANE PROTEIN-RELATED"/>
    <property type="match status" value="1"/>
</dbReference>
<feature type="transmembrane region" description="Helical" evidence="1">
    <location>
        <begin position="266"/>
        <end position="286"/>
    </location>
</feature>
<name>A0A1Q5PRY9_9ACTO</name>
<reference evidence="3" key="1">
    <citation type="submission" date="2016-11" db="EMBL/GenBank/DDBJ databases">
        <title>Actinomyces gypaetusis sp. nov. isolated from Gypaetus barbatus in Qinghai Tibet Plateau China.</title>
        <authorList>
            <person name="Meng X."/>
        </authorList>
    </citation>
    <scope>NUCLEOTIDE SEQUENCE [LARGE SCALE GENOMIC DNA]</scope>
    <source>
        <strain evidence="3">DSM 15383</strain>
    </source>
</reference>
<evidence type="ECO:0000313" key="3">
    <source>
        <dbReference type="Proteomes" id="UP000186465"/>
    </source>
</evidence>
<comment type="caution">
    <text evidence="2">The sequence shown here is derived from an EMBL/GenBank/DDBJ whole genome shotgun (WGS) entry which is preliminary data.</text>
</comment>
<keyword evidence="1" id="KW-0812">Transmembrane</keyword>
<keyword evidence="3" id="KW-1185">Reference proteome</keyword>
<organism evidence="2 3">
    <name type="scientific">Boudabousia marimammalium</name>
    <dbReference type="NCBI Taxonomy" id="156892"/>
    <lineage>
        <taxon>Bacteria</taxon>
        <taxon>Bacillati</taxon>
        <taxon>Actinomycetota</taxon>
        <taxon>Actinomycetes</taxon>
        <taxon>Actinomycetales</taxon>
        <taxon>Actinomycetaceae</taxon>
        <taxon>Boudabousia</taxon>
    </lineage>
</organism>
<sequence length="291" mass="32115">MSTATIPHRSVPATAPTNHGYKLSFLGVLRSEWMKFWSLRSSWIVVPLTYILAVGPSIALTYALRNEIGTGKELLDTIYSLLSLSAGLSGLIVIAYSVTIVTNEWSTGSIYSTVTAVPRRTPTFFAKLIVSSFITILVHTLAYLTILANLSYIGDTGSFWSDKDTWLLMLIQIVGILFYSVLATFIAYLLRNTALSMVILYAFVTVVQSILTVLALQFEWMRNIVKVLPSSLVQAINEFVISSAEQAPPGGDSSIPVPDLTLSANWSAFTMVIWVVFFGVLAWVTLKRRDI</sequence>
<dbReference type="OrthoDB" id="3297477at2"/>
<dbReference type="Proteomes" id="UP000186465">
    <property type="component" value="Unassembled WGS sequence"/>
</dbReference>
<evidence type="ECO:0000313" key="2">
    <source>
        <dbReference type="EMBL" id="OKL50269.1"/>
    </source>
</evidence>
<dbReference type="STRING" id="156892.BM477_02445"/>
<keyword evidence="1" id="KW-0472">Membrane</keyword>
<feature type="transmembrane region" description="Helical" evidence="1">
    <location>
        <begin position="77"/>
        <end position="103"/>
    </location>
</feature>
<dbReference type="RefSeq" id="WP_084543653.1">
    <property type="nucleotide sequence ID" value="NZ_MPDM01000002.1"/>
</dbReference>
<feature type="transmembrane region" description="Helical" evidence="1">
    <location>
        <begin position="124"/>
        <end position="146"/>
    </location>
</feature>
<keyword evidence="1" id="KW-1133">Transmembrane helix</keyword>
<dbReference type="PANTHER" id="PTHR37305:SF1">
    <property type="entry name" value="MEMBRANE PROTEIN"/>
    <property type="match status" value="1"/>
</dbReference>
<feature type="transmembrane region" description="Helical" evidence="1">
    <location>
        <begin position="197"/>
        <end position="218"/>
    </location>
</feature>
<protein>
    <submittedName>
        <fullName evidence="2">Uncharacterized protein</fullName>
    </submittedName>
</protein>
<accession>A0A1Q5PRY9</accession>
<dbReference type="AlphaFoldDB" id="A0A1Q5PRY9"/>
<feature type="transmembrane region" description="Helical" evidence="1">
    <location>
        <begin position="166"/>
        <end position="190"/>
    </location>
</feature>
<dbReference type="EMBL" id="MPDM01000002">
    <property type="protein sequence ID" value="OKL50269.1"/>
    <property type="molecule type" value="Genomic_DNA"/>
</dbReference>
<feature type="transmembrane region" description="Helical" evidence="1">
    <location>
        <begin position="43"/>
        <end position="65"/>
    </location>
</feature>
<proteinExistence type="predicted"/>
<gene>
    <name evidence="2" type="ORF">BM477_02445</name>
</gene>
<evidence type="ECO:0000256" key="1">
    <source>
        <dbReference type="SAM" id="Phobius"/>
    </source>
</evidence>